<accession>A0A0X3BLL8</accession>
<dbReference type="GeneID" id="27137556"/>
<evidence type="ECO:0000313" key="2">
    <source>
        <dbReference type="EMBL" id="NQS78738.1"/>
    </source>
</evidence>
<dbReference type="Proteomes" id="UP000737555">
    <property type="component" value="Unassembled WGS sequence"/>
</dbReference>
<evidence type="ECO:0000313" key="1">
    <source>
        <dbReference type="EMBL" id="CVK32988.1"/>
    </source>
</evidence>
<proteinExistence type="predicted"/>
<dbReference type="EMBL" id="LT158599">
    <property type="protein sequence ID" value="CVK32988.1"/>
    <property type="molecule type" value="Genomic_DNA"/>
</dbReference>
<dbReference type="RefSeq" id="WP_014867286.1">
    <property type="nucleotide sequence ID" value="NZ_DAIMMY010000035.1"/>
</dbReference>
<dbReference type="EMBL" id="JABMJE010000135">
    <property type="protein sequence ID" value="NQS78738.1"/>
    <property type="molecule type" value="Genomic_DNA"/>
</dbReference>
<gene>
    <name evidence="2" type="ORF">HQQ74_08580</name>
    <name evidence="1" type="ORF">MMAB1_1775</name>
</gene>
<dbReference type="AlphaFoldDB" id="A0A0X3BLL8"/>
<reference evidence="2" key="2">
    <citation type="submission" date="2020-05" db="EMBL/GenBank/DDBJ databases">
        <title>The first insight into the ecology of ammonia-tolerant syntrophic propionate oxidizing bacteria.</title>
        <authorList>
            <person name="Singh A."/>
            <person name="Schnurer A."/>
            <person name="Westerholm M."/>
        </authorList>
    </citation>
    <scope>NUCLEOTIDE SEQUENCE</scope>
    <source>
        <strain evidence="2">MAG54</strain>
    </source>
</reference>
<protein>
    <submittedName>
        <fullName evidence="1">Uncharacterized protein</fullName>
    </submittedName>
</protein>
<name>A0A0X3BLL8_9EURY</name>
<sequence>MGGDHIAGSTGFNHLLSKRGYWTAGGAAKPVVYLPQVILAVLPGAAFGAASGAVFPAAFSIDTLAADAGA</sequence>
<reference evidence="1 3" key="1">
    <citation type="submission" date="2016-01" db="EMBL/GenBank/DDBJ databases">
        <authorList>
            <person name="Manzoor S."/>
        </authorList>
    </citation>
    <scope>NUCLEOTIDE SEQUENCE [LARGE SCALE GENOMIC DNA]</scope>
    <source>
        <strain evidence="1">Methanoculleus sp MAB1</strain>
    </source>
</reference>
<evidence type="ECO:0000313" key="3">
    <source>
        <dbReference type="Proteomes" id="UP000069850"/>
    </source>
</evidence>
<dbReference type="GeneID" id="13355828"/>
<dbReference type="Proteomes" id="UP000069850">
    <property type="component" value="Chromosome 1"/>
</dbReference>
<dbReference type="KEGG" id="mema:MMAB1_1775"/>
<organism evidence="1 3">
    <name type="scientific">Methanoculleus bourgensis</name>
    <dbReference type="NCBI Taxonomy" id="83986"/>
    <lineage>
        <taxon>Archaea</taxon>
        <taxon>Methanobacteriati</taxon>
        <taxon>Methanobacteriota</taxon>
        <taxon>Stenosarchaea group</taxon>
        <taxon>Methanomicrobia</taxon>
        <taxon>Methanomicrobiales</taxon>
        <taxon>Methanomicrobiaceae</taxon>
        <taxon>Methanoculleus</taxon>
    </lineage>
</organism>